<gene>
    <name evidence="16" type="ORF">G3435_26550</name>
</gene>
<sequence>LKQLGKNYTMSLRGVESTDTVNFDIRADEVVTGAQLTLQYTYSPALLSDLSQINIMVNDEVAASIPLPKENAGSLQKQVIDIPPYLITEFNRLGVQLIGHYTMQCEDPLHSSLWAKISNDSQLSLQVKPVILPNDLSLLPLPLFDRRDPRALNLPFVFAAAPDNATLEA</sequence>
<evidence type="ECO:0000313" key="17">
    <source>
        <dbReference type="Proteomes" id="UP000480410"/>
    </source>
</evidence>
<dbReference type="GO" id="GO:0005886">
    <property type="term" value="C:plasma membrane"/>
    <property type="evidence" value="ECO:0007669"/>
    <property type="project" value="UniProtKB-SubCell"/>
</dbReference>
<keyword evidence="13" id="KW-0472">Membrane</keyword>
<comment type="caution">
    <text evidence="16">The sequence shown here is derived from an EMBL/GenBank/DDBJ whole genome shotgun (WGS) entry which is preliminary data.</text>
</comment>
<dbReference type="PRINTS" id="PR01440">
    <property type="entry name" value="CELLSNTHASEB"/>
</dbReference>
<evidence type="ECO:0000256" key="6">
    <source>
        <dbReference type="ARBA" id="ARBA00021844"/>
    </source>
</evidence>
<evidence type="ECO:0000256" key="11">
    <source>
        <dbReference type="ARBA" id="ARBA00022916"/>
    </source>
</evidence>
<evidence type="ECO:0000256" key="14">
    <source>
        <dbReference type="ARBA" id="ARBA00033444"/>
    </source>
</evidence>
<evidence type="ECO:0000256" key="8">
    <source>
        <dbReference type="ARBA" id="ARBA00022519"/>
    </source>
</evidence>
<dbReference type="InterPro" id="IPR003920">
    <property type="entry name" value="Cell_synth_B"/>
</dbReference>
<reference evidence="16 17" key="1">
    <citation type="submission" date="2020-02" db="EMBL/GenBank/DDBJ databases">
        <title>Broccoli isolated Pseudomonas sp.</title>
        <authorList>
            <person name="Fujikawa T."/>
            <person name="Sawada H."/>
        </authorList>
    </citation>
    <scope>NUCLEOTIDE SEQUENCE [LARGE SCALE GENOMIC DNA]</scope>
    <source>
        <strain evidence="16 17">MAFF212428</strain>
    </source>
</reference>
<evidence type="ECO:0000256" key="12">
    <source>
        <dbReference type="ARBA" id="ARBA00022989"/>
    </source>
</evidence>
<comment type="function">
    <text evidence="1 15">Binds the cellulose synthase activator, bis-(3'-5') cyclic diguanylic acid (c-di-GMP).</text>
</comment>
<evidence type="ECO:0000256" key="13">
    <source>
        <dbReference type="ARBA" id="ARBA00023136"/>
    </source>
</evidence>
<keyword evidence="11 15" id="KW-0135">Cellulose biosynthesis</keyword>
<dbReference type="Pfam" id="PF03170">
    <property type="entry name" value="BcsB"/>
    <property type="match status" value="1"/>
</dbReference>
<proteinExistence type="inferred from homology"/>
<dbReference type="Proteomes" id="UP000480410">
    <property type="component" value="Unassembled WGS sequence"/>
</dbReference>
<evidence type="ECO:0000256" key="15">
    <source>
        <dbReference type="RuleBase" id="RU365021"/>
    </source>
</evidence>
<comment type="subunit">
    <text evidence="5 15">Tightly associated with the cellulose synthase catalytic subunit.</text>
</comment>
<evidence type="ECO:0000256" key="2">
    <source>
        <dbReference type="ARBA" id="ARBA00004377"/>
    </source>
</evidence>
<organism evidence="16 17">
    <name type="scientific">Pseudomonas brassicae</name>
    <dbReference type="NCBI Taxonomy" id="2708063"/>
    <lineage>
        <taxon>Bacteria</taxon>
        <taxon>Pseudomonadati</taxon>
        <taxon>Pseudomonadota</taxon>
        <taxon>Gammaproteobacteria</taxon>
        <taxon>Pseudomonadales</taxon>
        <taxon>Pseudomonadaceae</taxon>
        <taxon>Pseudomonas</taxon>
    </lineage>
</organism>
<comment type="subcellular location">
    <subcellularLocation>
        <location evidence="2">Cell inner membrane</location>
        <topology evidence="2">Single-pass membrane protein</topology>
    </subcellularLocation>
</comment>
<protein>
    <recommendedName>
        <fullName evidence="6 15">Cyclic di-GMP-binding protein</fullName>
    </recommendedName>
    <alternativeName>
        <fullName evidence="14 15">Cellulose synthase regulatory subunit</fullName>
    </alternativeName>
</protein>
<accession>A0A6M0CY99</accession>
<evidence type="ECO:0000256" key="3">
    <source>
        <dbReference type="ARBA" id="ARBA00005186"/>
    </source>
</evidence>
<keyword evidence="7 15" id="KW-1003">Cell membrane</keyword>
<evidence type="ECO:0000256" key="9">
    <source>
        <dbReference type="ARBA" id="ARBA00022636"/>
    </source>
</evidence>
<evidence type="ECO:0000256" key="10">
    <source>
        <dbReference type="ARBA" id="ARBA00022692"/>
    </source>
</evidence>
<keyword evidence="12" id="KW-1133">Transmembrane helix</keyword>
<dbReference type="GO" id="GO:0030244">
    <property type="term" value="P:cellulose biosynthetic process"/>
    <property type="evidence" value="ECO:0007669"/>
    <property type="project" value="UniProtKB-KW"/>
</dbReference>
<dbReference type="AlphaFoldDB" id="A0A6M0CY99"/>
<dbReference type="InterPro" id="IPR018513">
    <property type="entry name" value="Cell_synthase_bac"/>
</dbReference>
<keyword evidence="9 15" id="KW-0973">c-di-GMP</keyword>
<evidence type="ECO:0000256" key="4">
    <source>
        <dbReference type="ARBA" id="ARBA00010714"/>
    </source>
</evidence>
<keyword evidence="8 15" id="KW-0997">Cell inner membrane</keyword>
<dbReference type="PANTHER" id="PTHR39083">
    <property type="entry name" value="CYCLIC DI-GMP-BINDING PROTEIN"/>
    <property type="match status" value="1"/>
</dbReference>
<dbReference type="GO" id="GO:0006011">
    <property type="term" value="P:UDP-alpha-D-glucose metabolic process"/>
    <property type="evidence" value="ECO:0007669"/>
    <property type="project" value="InterPro"/>
</dbReference>
<dbReference type="UniPathway" id="UPA00694"/>
<dbReference type="EMBL" id="JAAHBV010000893">
    <property type="protein sequence ID" value="NER62536.1"/>
    <property type="molecule type" value="Genomic_DNA"/>
</dbReference>
<name>A0A6M0CY99_9PSED</name>
<evidence type="ECO:0000256" key="5">
    <source>
        <dbReference type="ARBA" id="ARBA00011437"/>
    </source>
</evidence>
<dbReference type="Gene3D" id="2.60.120.260">
    <property type="entry name" value="Galactose-binding domain-like"/>
    <property type="match status" value="1"/>
</dbReference>
<comment type="pathway">
    <text evidence="3 15">Glycan metabolism; bacterial cellulose biosynthesis.</text>
</comment>
<feature type="non-terminal residue" evidence="16">
    <location>
        <position position="169"/>
    </location>
</feature>
<evidence type="ECO:0000313" key="16">
    <source>
        <dbReference type="EMBL" id="NER62536.1"/>
    </source>
</evidence>
<dbReference type="PANTHER" id="PTHR39083:SF1">
    <property type="entry name" value="CYCLIC DI-GMP-BINDING PROTEIN"/>
    <property type="match status" value="1"/>
</dbReference>
<comment type="similarity">
    <text evidence="4 15">Belongs to the AcsB/BcsB family.</text>
</comment>
<feature type="non-terminal residue" evidence="16">
    <location>
        <position position="1"/>
    </location>
</feature>
<evidence type="ECO:0000256" key="1">
    <source>
        <dbReference type="ARBA" id="ARBA00002057"/>
    </source>
</evidence>
<evidence type="ECO:0000256" key="7">
    <source>
        <dbReference type="ARBA" id="ARBA00022475"/>
    </source>
</evidence>
<keyword evidence="10" id="KW-0812">Transmembrane</keyword>